<reference evidence="2 3" key="1">
    <citation type="submission" date="2019-06" db="EMBL/GenBank/DDBJ databases">
        <title>Amycolatopsis alkalitolerans sp. nov., isolated from Gastrodia elata Blume.</title>
        <authorList>
            <person name="Narsing Rao M.P."/>
            <person name="Li W.J."/>
        </authorList>
    </citation>
    <scope>NUCLEOTIDE SEQUENCE [LARGE SCALE GENOMIC DNA]</scope>
    <source>
        <strain evidence="2 3">SYSUP0005</strain>
    </source>
</reference>
<dbReference type="Gene3D" id="1.10.287.1060">
    <property type="entry name" value="ESAT-6-like"/>
    <property type="match status" value="1"/>
</dbReference>
<gene>
    <name evidence="2" type="ORF">FG385_05600</name>
</gene>
<dbReference type="RefSeq" id="WP_139095494.1">
    <property type="nucleotide sequence ID" value="NZ_VDFW01000003.1"/>
</dbReference>
<dbReference type="Pfam" id="PF06013">
    <property type="entry name" value="WXG100"/>
    <property type="match status" value="1"/>
</dbReference>
<dbReference type="AlphaFoldDB" id="A0A5C4M774"/>
<dbReference type="OrthoDB" id="4554345at2"/>
<keyword evidence="3" id="KW-1185">Reference proteome</keyword>
<proteinExistence type="inferred from homology"/>
<dbReference type="InterPro" id="IPR010310">
    <property type="entry name" value="T7SS_ESAT-6-like"/>
</dbReference>
<comment type="similarity">
    <text evidence="1">Belongs to the WXG100 family.</text>
</comment>
<evidence type="ECO:0000256" key="1">
    <source>
        <dbReference type="RuleBase" id="RU362001"/>
    </source>
</evidence>
<sequence length="105" mass="11270">MANGFTGDPADFAQAQVHVDECQQAMDQTLVKLANEIEATRAGWSGPAAIVFQQVMDAFGEKSKNLNKALADIGEMLKHSGVAYQTQDDDVKSNISQLSNVLDGL</sequence>
<dbReference type="InterPro" id="IPR036689">
    <property type="entry name" value="ESAT-6-like_sf"/>
</dbReference>
<dbReference type="Proteomes" id="UP000305546">
    <property type="component" value="Unassembled WGS sequence"/>
</dbReference>
<dbReference type="SUPFAM" id="SSF140453">
    <property type="entry name" value="EsxAB dimer-like"/>
    <property type="match status" value="1"/>
</dbReference>
<comment type="caution">
    <text evidence="2">The sequence shown here is derived from an EMBL/GenBank/DDBJ whole genome shotgun (WGS) entry which is preliminary data.</text>
</comment>
<protein>
    <recommendedName>
        <fullName evidence="1">ESAT-6-like protein</fullName>
    </recommendedName>
</protein>
<evidence type="ECO:0000313" key="3">
    <source>
        <dbReference type="Proteomes" id="UP000305546"/>
    </source>
</evidence>
<dbReference type="NCBIfam" id="TIGR03930">
    <property type="entry name" value="WXG100_ESAT6"/>
    <property type="match status" value="1"/>
</dbReference>
<accession>A0A5C4M774</accession>
<name>A0A5C4M774_9PSEU</name>
<dbReference type="EMBL" id="VDFW01000003">
    <property type="protein sequence ID" value="TNC28723.1"/>
    <property type="molecule type" value="Genomic_DNA"/>
</dbReference>
<evidence type="ECO:0000313" key="2">
    <source>
        <dbReference type="EMBL" id="TNC28723.1"/>
    </source>
</evidence>
<organism evidence="2 3">
    <name type="scientific">Amycolatopsis alkalitolerans</name>
    <dbReference type="NCBI Taxonomy" id="2547244"/>
    <lineage>
        <taxon>Bacteria</taxon>
        <taxon>Bacillati</taxon>
        <taxon>Actinomycetota</taxon>
        <taxon>Actinomycetes</taxon>
        <taxon>Pseudonocardiales</taxon>
        <taxon>Pseudonocardiaceae</taxon>
        <taxon>Amycolatopsis</taxon>
    </lineage>
</organism>